<comment type="subcellular location">
    <subcellularLocation>
        <location evidence="1">Cell membrane</location>
        <topology evidence="1">Multi-pass membrane protein</topology>
    </subcellularLocation>
</comment>
<evidence type="ECO:0000256" key="1">
    <source>
        <dbReference type="ARBA" id="ARBA00004651"/>
    </source>
</evidence>
<evidence type="ECO:0000256" key="4">
    <source>
        <dbReference type="ARBA" id="ARBA00022989"/>
    </source>
</evidence>
<dbReference type="InterPro" id="IPR001123">
    <property type="entry name" value="LeuE-type"/>
</dbReference>
<evidence type="ECO:0000256" key="3">
    <source>
        <dbReference type="ARBA" id="ARBA00022692"/>
    </source>
</evidence>
<evidence type="ECO:0000256" key="2">
    <source>
        <dbReference type="ARBA" id="ARBA00022475"/>
    </source>
</evidence>
<accession>A0A2S7L0P0</accession>
<evidence type="ECO:0000256" key="5">
    <source>
        <dbReference type="ARBA" id="ARBA00023136"/>
    </source>
</evidence>
<evidence type="ECO:0000256" key="6">
    <source>
        <dbReference type="SAM" id="Phobius"/>
    </source>
</evidence>
<proteinExistence type="predicted"/>
<feature type="transmembrane region" description="Helical" evidence="6">
    <location>
        <begin position="6"/>
        <end position="28"/>
    </location>
</feature>
<feature type="transmembrane region" description="Helical" evidence="6">
    <location>
        <begin position="194"/>
        <end position="212"/>
    </location>
</feature>
<keyword evidence="3 6" id="KW-0812">Transmembrane</keyword>
<protein>
    <submittedName>
        <fullName evidence="7">Lysine transporter LysE</fullName>
    </submittedName>
</protein>
<dbReference type="GO" id="GO:0015171">
    <property type="term" value="F:amino acid transmembrane transporter activity"/>
    <property type="evidence" value="ECO:0007669"/>
    <property type="project" value="TreeGrafter"/>
</dbReference>
<gene>
    <name evidence="7" type="ORF">BST83_15090</name>
</gene>
<name>A0A2S7L0P0_9FLAO</name>
<dbReference type="PANTHER" id="PTHR30086:SF20">
    <property type="entry name" value="ARGININE EXPORTER PROTEIN ARGO-RELATED"/>
    <property type="match status" value="1"/>
</dbReference>
<evidence type="ECO:0000313" key="8">
    <source>
        <dbReference type="Proteomes" id="UP000239522"/>
    </source>
</evidence>
<dbReference type="Pfam" id="PF01810">
    <property type="entry name" value="LysE"/>
    <property type="match status" value="1"/>
</dbReference>
<feature type="transmembrane region" description="Helical" evidence="6">
    <location>
        <begin position="155"/>
        <end position="174"/>
    </location>
</feature>
<dbReference type="GO" id="GO:0005886">
    <property type="term" value="C:plasma membrane"/>
    <property type="evidence" value="ECO:0007669"/>
    <property type="project" value="UniProtKB-SubCell"/>
</dbReference>
<dbReference type="EMBL" id="MQUA01000013">
    <property type="protein sequence ID" value="PQB08303.1"/>
    <property type="molecule type" value="Genomic_DNA"/>
</dbReference>
<evidence type="ECO:0000313" key="7">
    <source>
        <dbReference type="EMBL" id="PQB08303.1"/>
    </source>
</evidence>
<feature type="transmembrane region" description="Helical" evidence="6">
    <location>
        <begin position="123"/>
        <end position="143"/>
    </location>
</feature>
<dbReference type="PANTHER" id="PTHR30086">
    <property type="entry name" value="ARGININE EXPORTER PROTEIN ARGO"/>
    <property type="match status" value="1"/>
</dbReference>
<dbReference type="AlphaFoldDB" id="A0A2S7L0P0"/>
<sequence length="222" mass="25190">MDIYDFKNAILIGFFMAFMIGPVFFMLIQTSILKGAKAAITFDLGVVLGDISFILIAYYGSRSLLEKIKDDPRLFFIGGLVMIIYGLITYLDKESKKESLASVKDIEVPSIKNNYLKLFLKGYFLNFINIGVLAFWLGTVLLIGPTLNMNQNAIFSYFAVIILTYFVTDLGKIFLAKQLKNKMTPILTYRIKRIMGIILVVCGVFLILKGFIPNERINQFIQ</sequence>
<reference evidence="7 8" key="1">
    <citation type="submission" date="2016-11" db="EMBL/GenBank/DDBJ databases">
        <title>Trade-off between light-utilization and light-protection in marine flavobacteria.</title>
        <authorList>
            <person name="Kumagai Y."/>
        </authorList>
    </citation>
    <scope>NUCLEOTIDE SEQUENCE [LARGE SCALE GENOMIC DNA]</scope>
    <source>
        <strain evidence="7 8">ATCC 700397</strain>
    </source>
</reference>
<dbReference type="OrthoDB" id="679767at2"/>
<comment type="caution">
    <text evidence="7">The sequence shown here is derived from an EMBL/GenBank/DDBJ whole genome shotgun (WGS) entry which is preliminary data.</text>
</comment>
<feature type="transmembrane region" description="Helical" evidence="6">
    <location>
        <begin position="73"/>
        <end position="91"/>
    </location>
</feature>
<keyword evidence="5 6" id="KW-0472">Membrane</keyword>
<dbReference type="Proteomes" id="UP000239522">
    <property type="component" value="Unassembled WGS sequence"/>
</dbReference>
<keyword evidence="4 6" id="KW-1133">Transmembrane helix</keyword>
<dbReference type="RefSeq" id="WP_104810505.1">
    <property type="nucleotide sequence ID" value="NZ_MQUA01000013.1"/>
</dbReference>
<organism evidence="7 8">
    <name type="scientific">Polaribacter filamentus</name>
    <dbReference type="NCBI Taxonomy" id="53483"/>
    <lineage>
        <taxon>Bacteria</taxon>
        <taxon>Pseudomonadati</taxon>
        <taxon>Bacteroidota</taxon>
        <taxon>Flavobacteriia</taxon>
        <taxon>Flavobacteriales</taxon>
        <taxon>Flavobacteriaceae</taxon>
    </lineage>
</organism>
<feature type="transmembrane region" description="Helical" evidence="6">
    <location>
        <begin position="40"/>
        <end position="61"/>
    </location>
</feature>
<keyword evidence="2" id="KW-1003">Cell membrane</keyword>
<keyword evidence="8" id="KW-1185">Reference proteome</keyword>